<accession>A0ABR1Q4E6</accession>
<dbReference type="EMBL" id="JAQQWE010000007">
    <property type="protein sequence ID" value="KAK7946866.1"/>
    <property type="molecule type" value="Genomic_DNA"/>
</dbReference>
<evidence type="ECO:0000313" key="3">
    <source>
        <dbReference type="EMBL" id="KAK7946866.1"/>
    </source>
</evidence>
<keyword evidence="4" id="KW-1185">Reference proteome</keyword>
<dbReference type="Gene3D" id="3.40.50.300">
    <property type="entry name" value="P-loop containing nucleotide triphosphate hydrolases"/>
    <property type="match status" value="1"/>
</dbReference>
<evidence type="ECO:0000259" key="2">
    <source>
        <dbReference type="Pfam" id="PF24883"/>
    </source>
</evidence>
<dbReference type="Proteomes" id="UP001391051">
    <property type="component" value="Unassembled WGS sequence"/>
</dbReference>
<name>A0ABR1Q4E6_9PEZI</name>
<dbReference type="SUPFAM" id="SSF52540">
    <property type="entry name" value="P-loop containing nucleoside triphosphate hydrolases"/>
    <property type="match status" value="1"/>
</dbReference>
<gene>
    <name evidence="3" type="ORF">PG986_011187</name>
</gene>
<dbReference type="RefSeq" id="XP_066696900.1">
    <property type="nucleotide sequence ID" value="XM_066847409.1"/>
</dbReference>
<dbReference type="PANTHER" id="PTHR10039">
    <property type="entry name" value="AMELOGENIN"/>
    <property type="match status" value="1"/>
</dbReference>
<dbReference type="InterPro" id="IPR027417">
    <property type="entry name" value="P-loop_NTPase"/>
</dbReference>
<dbReference type="GeneID" id="92080471"/>
<protein>
    <recommendedName>
        <fullName evidence="2">Nephrocystin 3-like N-terminal domain-containing protein</fullName>
    </recommendedName>
</protein>
<sequence>MVGVVFFGTPHGGADPRSFLKTVAEHVLRATGFTVNQQIADTLLPSSERLRELRDQFPPMARQQGWAIHSFQEQMGVKSLNSGKVVEDTSSYLNAPDLEVTEHICQNHMEMCRFMGPHDPEYRKAASAISRSVMSQGKATTDLDHVTEPNVDHMALEGIMNSLRFDQDDARHQNIKSAHAKTCKWLLKSDMYSDWVKSKHLEDNHGFFWMKGKPGTGKSTIMKYLLANARRTMKDVVLVSFFFNARGDALERSTIGMYRSLLLQLLEKKPSLQPMLGFDSLRNRDALSWSVELLKSLFEQAVQNLADTPIACFIDALDECPEAEVREMVQSFSHLGQLAVSAGHQFKVCFPSRHYPHVTIDKKIELILEEQDGHGEDISHYVASELKIGQSKLANEIRQTVQAKPSGIFMWVVLVVQILNKEYDSGNIHNLRRRLKDIPENLHELFRDILTRDARNRTELILCLQWVLFAKNPLKPAELYFAVLSGVDSEAVRDSSMEDLSESVFNRYILNCSKGLVETTKSKNRIAQFIHESVRDLLLKDNGFRSILAEDVDQSFEGLGHEYLKQCCLVQMEAAILEKDPKLSLTRFPFLRYAVVNILHHANRAGELGLNQSGF</sequence>
<comment type="caution">
    <text evidence="3">The sequence shown here is derived from an EMBL/GenBank/DDBJ whole genome shotgun (WGS) entry which is preliminary data.</text>
</comment>
<dbReference type="InterPro" id="IPR056884">
    <property type="entry name" value="NPHP3-like_N"/>
</dbReference>
<keyword evidence="1" id="KW-0677">Repeat</keyword>
<evidence type="ECO:0000313" key="4">
    <source>
        <dbReference type="Proteomes" id="UP001391051"/>
    </source>
</evidence>
<dbReference type="PANTHER" id="PTHR10039:SF5">
    <property type="entry name" value="NACHT DOMAIN-CONTAINING PROTEIN"/>
    <property type="match status" value="1"/>
</dbReference>
<evidence type="ECO:0000256" key="1">
    <source>
        <dbReference type="ARBA" id="ARBA00022737"/>
    </source>
</evidence>
<proteinExistence type="predicted"/>
<reference evidence="3 4" key="1">
    <citation type="submission" date="2023-01" db="EMBL/GenBank/DDBJ databases">
        <title>Analysis of 21 Apiospora genomes using comparative genomics revels a genus with tremendous synthesis potential of carbohydrate active enzymes and secondary metabolites.</title>
        <authorList>
            <person name="Sorensen T."/>
        </authorList>
    </citation>
    <scope>NUCLEOTIDE SEQUENCE [LARGE SCALE GENOMIC DNA]</scope>
    <source>
        <strain evidence="3 4">CBS 24483</strain>
    </source>
</reference>
<dbReference type="Pfam" id="PF24883">
    <property type="entry name" value="NPHP3_N"/>
    <property type="match status" value="1"/>
</dbReference>
<feature type="domain" description="Nephrocystin 3-like N-terminal" evidence="2">
    <location>
        <begin position="182"/>
        <end position="353"/>
    </location>
</feature>
<organism evidence="3 4">
    <name type="scientific">Apiospora aurea</name>
    <dbReference type="NCBI Taxonomy" id="335848"/>
    <lineage>
        <taxon>Eukaryota</taxon>
        <taxon>Fungi</taxon>
        <taxon>Dikarya</taxon>
        <taxon>Ascomycota</taxon>
        <taxon>Pezizomycotina</taxon>
        <taxon>Sordariomycetes</taxon>
        <taxon>Xylariomycetidae</taxon>
        <taxon>Amphisphaeriales</taxon>
        <taxon>Apiosporaceae</taxon>
        <taxon>Apiospora</taxon>
    </lineage>
</organism>